<evidence type="ECO:0008006" key="4">
    <source>
        <dbReference type="Google" id="ProtNLM"/>
    </source>
</evidence>
<dbReference type="Proteomes" id="UP000245119">
    <property type="component" value="Linkage Group LG13"/>
</dbReference>
<evidence type="ECO:0000256" key="1">
    <source>
        <dbReference type="SAM" id="SignalP"/>
    </source>
</evidence>
<keyword evidence="1" id="KW-0732">Signal</keyword>
<feature type="chain" id="PRO_5015476137" description="Secreted protein" evidence="1">
    <location>
        <begin position="22"/>
        <end position="87"/>
    </location>
</feature>
<organism evidence="2 3">
    <name type="scientific">Pomacea canaliculata</name>
    <name type="common">Golden apple snail</name>
    <dbReference type="NCBI Taxonomy" id="400727"/>
    <lineage>
        <taxon>Eukaryota</taxon>
        <taxon>Metazoa</taxon>
        <taxon>Spiralia</taxon>
        <taxon>Lophotrochozoa</taxon>
        <taxon>Mollusca</taxon>
        <taxon>Gastropoda</taxon>
        <taxon>Caenogastropoda</taxon>
        <taxon>Architaenioglossa</taxon>
        <taxon>Ampullarioidea</taxon>
        <taxon>Ampullariidae</taxon>
        <taxon>Pomacea</taxon>
    </lineage>
</organism>
<comment type="caution">
    <text evidence="2">The sequence shown here is derived from an EMBL/GenBank/DDBJ whole genome shotgun (WGS) entry which is preliminary data.</text>
</comment>
<evidence type="ECO:0000313" key="3">
    <source>
        <dbReference type="Proteomes" id="UP000245119"/>
    </source>
</evidence>
<gene>
    <name evidence="2" type="ORF">C0Q70_19914</name>
</gene>
<dbReference type="EMBL" id="PZQS01000013">
    <property type="protein sequence ID" value="PVD19425.1"/>
    <property type="molecule type" value="Genomic_DNA"/>
</dbReference>
<sequence length="87" mass="9196">MHNGQPSAASLLPTALVSVSACVSQGLIMTHLLQQPLGDAIYIVLSTSKSAARKRGGCSPEKNDNMQLITGIKYERKGGREKVSAIT</sequence>
<feature type="signal peptide" evidence="1">
    <location>
        <begin position="1"/>
        <end position="21"/>
    </location>
</feature>
<protein>
    <recommendedName>
        <fullName evidence="4">Secreted protein</fullName>
    </recommendedName>
</protein>
<dbReference type="AlphaFoldDB" id="A0A2T7NE45"/>
<reference evidence="2 3" key="1">
    <citation type="submission" date="2018-04" db="EMBL/GenBank/DDBJ databases">
        <title>The genome of golden apple snail Pomacea canaliculata provides insight into stress tolerance and invasive adaptation.</title>
        <authorList>
            <person name="Liu C."/>
            <person name="Liu B."/>
            <person name="Ren Y."/>
            <person name="Zhang Y."/>
            <person name="Wang H."/>
            <person name="Li S."/>
            <person name="Jiang F."/>
            <person name="Yin L."/>
            <person name="Zhang G."/>
            <person name="Qian W."/>
            <person name="Fan W."/>
        </authorList>
    </citation>
    <scope>NUCLEOTIDE SEQUENCE [LARGE SCALE GENOMIC DNA]</scope>
    <source>
        <strain evidence="2">SZHN2017</strain>
        <tissue evidence="2">Muscle</tissue>
    </source>
</reference>
<evidence type="ECO:0000313" key="2">
    <source>
        <dbReference type="EMBL" id="PVD19425.1"/>
    </source>
</evidence>
<accession>A0A2T7NE45</accession>
<keyword evidence="3" id="KW-1185">Reference proteome</keyword>
<proteinExistence type="predicted"/>
<name>A0A2T7NE45_POMCA</name>